<feature type="compositionally biased region" description="Basic and acidic residues" evidence="1">
    <location>
        <begin position="21"/>
        <end position="36"/>
    </location>
</feature>
<dbReference type="WBParaSite" id="Gr19_v10_g8482.t1">
    <property type="protein sequence ID" value="Gr19_v10_g8482.t1"/>
    <property type="gene ID" value="Gr19_v10_g8482"/>
</dbReference>
<reference evidence="3" key="1">
    <citation type="submission" date="2022-11" db="UniProtKB">
        <authorList>
            <consortium name="WormBaseParasite"/>
        </authorList>
    </citation>
    <scope>IDENTIFICATION</scope>
</reference>
<sequence>MIVDDRAQAVHGGNTSSGRGEWTEKENGRGGGERKRGQPAGRWTADNGRGWGDSACSERNGTAGPSSLYTLMLIKDRRIALIRVYW</sequence>
<evidence type="ECO:0000256" key="1">
    <source>
        <dbReference type="SAM" id="MobiDB-lite"/>
    </source>
</evidence>
<protein>
    <submittedName>
        <fullName evidence="3">Uncharacterized protein</fullName>
    </submittedName>
</protein>
<organism evidence="2 3">
    <name type="scientific">Globodera rostochiensis</name>
    <name type="common">Golden nematode worm</name>
    <name type="synonym">Heterodera rostochiensis</name>
    <dbReference type="NCBI Taxonomy" id="31243"/>
    <lineage>
        <taxon>Eukaryota</taxon>
        <taxon>Metazoa</taxon>
        <taxon>Ecdysozoa</taxon>
        <taxon>Nematoda</taxon>
        <taxon>Chromadorea</taxon>
        <taxon>Rhabditida</taxon>
        <taxon>Tylenchina</taxon>
        <taxon>Tylenchomorpha</taxon>
        <taxon>Tylenchoidea</taxon>
        <taxon>Heteroderidae</taxon>
        <taxon>Heteroderinae</taxon>
        <taxon>Globodera</taxon>
    </lineage>
</organism>
<keyword evidence="2" id="KW-1185">Reference proteome</keyword>
<dbReference type="Proteomes" id="UP000887572">
    <property type="component" value="Unplaced"/>
</dbReference>
<feature type="region of interest" description="Disordered" evidence="1">
    <location>
        <begin position="1"/>
        <end position="64"/>
    </location>
</feature>
<proteinExistence type="predicted"/>
<evidence type="ECO:0000313" key="3">
    <source>
        <dbReference type="WBParaSite" id="Gr19_v10_g8482.t1"/>
    </source>
</evidence>
<evidence type="ECO:0000313" key="2">
    <source>
        <dbReference type="Proteomes" id="UP000887572"/>
    </source>
</evidence>
<accession>A0A914IC06</accession>
<name>A0A914IC06_GLORO</name>
<dbReference type="AlphaFoldDB" id="A0A914IC06"/>